<sequence>MTGVPIPPIHPALVEAVMTSPAGPFIVDAEATTIVNAVLDRLLELTPSPRAFEELTRVREEAA</sequence>
<dbReference type="Proteomes" id="UP001363460">
    <property type="component" value="Chromosome"/>
</dbReference>
<gene>
    <name evidence="1" type="ORF">V8J38_11250</name>
</gene>
<proteinExistence type="predicted"/>
<keyword evidence="2" id="KW-1185">Reference proteome</keyword>
<evidence type="ECO:0000313" key="2">
    <source>
        <dbReference type="Proteomes" id="UP001363460"/>
    </source>
</evidence>
<reference evidence="1 2" key="1">
    <citation type="submission" date="2024-02" db="EMBL/GenBank/DDBJ databases">
        <title>Distribution and functional of Brevundimonas-related endobacteria within Verticillium dahliae.</title>
        <authorList>
            <person name="Zeng H."/>
        </authorList>
    </citation>
    <scope>NUCLEOTIDE SEQUENCE [LARGE SCALE GENOMIC DNA]</scope>
    <source>
        <strain evidence="1 2">TRM 44200</strain>
    </source>
</reference>
<accession>A0ABZ2I8B5</accession>
<organism evidence="1 2">
    <name type="scientific">Brevundimonas olei</name>
    <dbReference type="NCBI Taxonomy" id="657642"/>
    <lineage>
        <taxon>Bacteria</taxon>
        <taxon>Pseudomonadati</taxon>
        <taxon>Pseudomonadota</taxon>
        <taxon>Alphaproteobacteria</taxon>
        <taxon>Caulobacterales</taxon>
        <taxon>Caulobacteraceae</taxon>
        <taxon>Brevundimonas</taxon>
    </lineage>
</organism>
<name>A0ABZ2I8B5_9CAUL</name>
<protein>
    <submittedName>
        <fullName evidence="1">Uncharacterized protein</fullName>
    </submittedName>
</protein>
<evidence type="ECO:0000313" key="1">
    <source>
        <dbReference type="EMBL" id="WWT53830.1"/>
    </source>
</evidence>
<dbReference type="EMBL" id="CP146369">
    <property type="protein sequence ID" value="WWT53830.1"/>
    <property type="molecule type" value="Genomic_DNA"/>
</dbReference>
<dbReference type="RefSeq" id="WP_338575748.1">
    <property type="nucleotide sequence ID" value="NZ_CP146369.1"/>
</dbReference>